<comment type="caution">
    <text evidence="2">The sequence shown here is derived from an EMBL/GenBank/DDBJ whole genome shotgun (WGS) entry which is preliminary data.</text>
</comment>
<dbReference type="PROSITE" id="PS51272">
    <property type="entry name" value="SLH"/>
    <property type="match status" value="1"/>
</dbReference>
<proteinExistence type="predicted"/>
<gene>
    <name evidence="2" type="ORF">J34TS1_19210</name>
</gene>
<dbReference type="RefSeq" id="WP_212978053.1">
    <property type="nucleotide sequence ID" value="NZ_AP025343.1"/>
</dbReference>
<keyword evidence="3" id="KW-1185">Reference proteome</keyword>
<accession>A0A920CN77</accession>
<dbReference type="InterPro" id="IPR032599">
    <property type="entry name" value="YcdB/YcdC_rep_domain"/>
</dbReference>
<protein>
    <recommendedName>
        <fullName evidence="1">SLH domain-containing protein</fullName>
    </recommendedName>
</protein>
<evidence type="ECO:0000313" key="2">
    <source>
        <dbReference type="EMBL" id="GIO47156.1"/>
    </source>
</evidence>
<sequence length="804" mass="87868">MHRKHSKKRYTRAGAPAKKVARTVLAGTIGLSMLQAPIWAESFTQSGSSYGSTTGASKTQSAGDKAAADHAAEDKAKISKEEAAKKMIALFPILEQAKLAGSSYNENDDSMGNESVWTLNWSITKGNSTFGFDTSVDAITGDVLNFYQPYNLSYEDKAYYPPEITREQAEKAAKDFIAKAASSTKAGDLVSQDVLYRSQNSLFGPVMYNFSYNLKVNGIPSDGETINVTVDGKGRIFSYSRTTSAKKYPSAKPAISFPDAVASFKKDLSLTLAYVPFNEMYNPSNAKKDWRLEYIPTPYLTTMDANTGKRVSPLQTPETKVPKTLEYTALPSSAAVFTARQGKTLTSKEVVQLFSDLVPVGKDYALNSSLSKYWMNTGKQVWNLYWNSRNLSGVPGDSVSMMVDADNGQLINYDITQFSEFAKHGGSEQVKADSNAKKEEPAISEAKAKEKAIEFVLRHYPDASKVLKLSNESRVDVSEGKTRYIFVFQQFYKDLPIYNHQVNVVLDGSGKLLSYNTNPSLSAGYEKELDALSAQIKPEDALRTYQEALGAELRYSSSGGFYTSSRYMEPTITLSYVPTFKGSTSLQFLNAVTGKSEIYGFPYASELGAAANLPADASAHAASKELAVLLEYNVIAPDNAGLLHPDAELTYGDLLIMISKAVSPDQSYSDTDRIGKQFKDVSAESPYAQAALFFADRGWFSNAKSDELRPEQKLTREKLAETIVDILHYDRIAKLSEADPKVMSLSDAAAIQNKGAVELVMKLGLMTAKDGKFEPAKTVTKAEAAQVLVLLAQSQGKVDTPISG</sequence>
<dbReference type="Pfam" id="PF16244">
    <property type="entry name" value="DUF4901"/>
    <property type="match status" value="2"/>
</dbReference>
<organism evidence="2 3">
    <name type="scientific">Paenibacillus azoreducens</name>
    <dbReference type="NCBI Taxonomy" id="116718"/>
    <lineage>
        <taxon>Bacteria</taxon>
        <taxon>Bacillati</taxon>
        <taxon>Bacillota</taxon>
        <taxon>Bacilli</taxon>
        <taxon>Bacillales</taxon>
        <taxon>Paenibacillaceae</taxon>
        <taxon>Paenibacillus</taxon>
    </lineage>
</organism>
<dbReference type="Pfam" id="PF00395">
    <property type="entry name" value="SLH"/>
    <property type="match status" value="1"/>
</dbReference>
<dbReference type="InterPro" id="IPR001119">
    <property type="entry name" value="SLH_dom"/>
</dbReference>
<dbReference type="AlphaFoldDB" id="A0A920CN77"/>
<dbReference type="Proteomes" id="UP000682811">
    <property type="component" value="Unassembled WGS sequence"/>
</dbReference>
<name>A0A920CN77_9BACL</name>
<evidence type="ECO:0000313" key="3">
    <source>
        <dbReference type="Proteomes" id="UP000682811"/>
    </source>
</evidence>
<reference evidence="2 3" key="1">
    <citation type="submission" date="2021-03" db="EMBL/GenBank/DDBJ databases">
        <title>Antimicrobial resistance genes in bacteria isolated from Japanese honey, and their potential for conferring macrolide and lincosamide resistance in the American foulbrood pathogen Paenibacillus larvae.</title>
        <authorList>
            <person name="Okamoto M."/>
            <person name="Kumagai M."/>
            <person name="Kanamori H."/>
            <person name="Takamatsu D."/>
        </authorList>
    </citation>
    <scope>NUCLEOTIDE SEQUENCE [LARGE SCALE GENOMIC DNA]</scope>
    <source>
        <strain evidence="2 3">J34TS1</strain>
    </source>
</reference>
<feature type="domain" description="SLH" evidence="1">
    <location>
        <begin position="740"/>
        <end position="802"/>
    </location>
</feature>
<dbReference type="EMBL" id="BORT01000006">
    <property type="protein sequence ID" value="GIO47156.1"/>
    <property type="molecule type" value="Genomic_DNA"/>
</dbReference>
<evidence type="ECO:0000259" key="1">
    <source>
        <dbReference type="PROSITE" id="PS51272"/>
    </source>
</evidence>